<dbReference type="EMBL" id="RJJR01000015">
    <property type="protein sequence ID" value="RNI33955.1"/>
    <property type="molecule type" value="Genomic_DNA"/>
</dbReference>
<organism evidence="1 2">
    <name type="scientific">Hanamia caeni</name>
    <dbReference type="NCBI Taxonomy" id="2294116"/>
    <lineage>
        <taxon>Bacteria</taxon>
        <taxon>Pseudomonadati</taxon>
        <taxon>Bacteroidota</taxon>
        <taxon>Chitinophagia</taxon>
        <taxon>Chitinophagales</taxon>
        <taxon>Chitinophagaceae</taxon>
        <taxon>Hanamia</taxon>
    </lineage>
</organism>
<dbReference type="AlphaFoldDB" id="A0A3M9N990"/>
<evidence type="ECO:0000313" key="2">
    <source>
        <dbReference type="Proteomes" id="UP000267223"/>
    </source>
</evidence>
<comment type="caution">
    <text evidence="1">The sequence shown here is derived from an EMBL/GenBank/DDBJ whole genome shotgun (WGS) entry which is preliminary data.</text>
</comment>
<dbReference type="Proteomes" id="UP000267223">
    <property type="component" value="Unassembled WGS sequence"/>
</dbReference>
<evidence type="ECO:0000313" key="1">
    <source>
        <dbReference type="EMBL" id="RNI33955.1"/>
    </source>
</evidence>
<proteinExistence type="predicted"/>
<reference evidence="1 2" key="1">
    <citation type="submission" date="2018-11" db="EMBL/GenBank/DDBJ databases">
        <title>Draft genome sequence of Ferruginibacter sp. BO-59.</title>
        <authorList>
            <person name="Im W.T."/>
        </authorList>
    </citation>
    <scope>NUCLEOTIDE SEQUENCE [LARGE SCALE GENOMIC DNA]</scope>
    <source>
        <strain evidence="1 2">BO-59</strain>
    </source>
</reference>
<dbReference type="OrthoDB" id="669645at2"/>
<dbReference type="InterPro" id="IPR025332">
    <property type="entry name" value="DUF4238"/>
</dbReference>
<sequence length="381" mass="44569">MRGRCLLFSSTMQKTNKPNHQHFIPRSYLNKFAESKKDKRFVDAVDLNSKKKLYLSTKDICVKSGLYTLPKTGKGNPFFLENYYAEHVDGVYPEVYNLLVDKNKTSISNNQKHKVLNTLLSLYFRTPKFLNAHNNLIDRVIDRALELTDKEKEDIEIDFDGKPLKFKRGEIDGIKKKLREENRQIFLSTHFDVWHQFVTYKYQCAMSVFEVEGDIDLVTGDNPVNIHSAVQNKFHLFDPTNIIQVPLDRRHFLFVFPNTEKSQINRINRGIRDKYFALTSNLQTERMAENWLLGFPGTVEKHFGDQKKYNEFTEENLKAVKHMEQKTKLMAHLLAIIQVNGFFSHAAAQKVKEFRKLECFKGDHELNKIVIELVRKGFLTV</sequence>
<gene>
    <name evidence="1" type="ORF">EFY79_16735</name>
</gene>
<name>A0A3M9N990_9BACT</name>
<accession>A0A3M9N990</accession>
<protein>
    <submittedName>
        <fullName evidence="1">DUF4238 domain-containing protein</fullName>
    </submittedName>
</protein>
<keyword evidence="2" id="KW-1185">Reference proteome</keyword>
<dbReference type="Pfam" id="PF14022">
    <property type="entry name" value="DUF4238"/>
    <property type="match status" value="1"/>
</dbReference>
<dbReference type="RefSeq" id="WP_123121895.1">
    <property type="nucleotide sequence ID" value="NZ_RJJR01000015.1"/>
</dbReference>